<keyword evidence="4 7" id="KW-0808">Transferase</keyword>
<proteinExistence type="inferred from homology"/>
<keyword evidence="5 7" id="KW-0658">Purine biosynthesis</keyword>
<dbReference type="EMBL" id="JAFIRA010000004">
    <property type="protein sequence ID" value="MCJ2541848.1"/>
    <property type="molecule type" value="Genomic_DNA"/>
</dbReference>
<dbReference type="InterPro" id="IPR035584">
    <property type="entry name" value="PurF_N"/>
</dbReference>
<comment type="cofactor">
    <cofactor evidence="7">
        <name>Mg(2+)</name>
        <dbReference type="ChEBI" id="CHEBI:18420"/>
    </cofactor>
    <text evidence="7">Binds 1 Mg(2+) ion per subunit.</text>
</comment>
<dbReference type="CDD" id="cd00715">
    <property type="entry name" value="GPATase_N"/>
    <property type="match status" value="1"/>
</dbReference>
<comment type="caution">
    <text evidence="11">The sequence shown here is derived from an EMBL/GenBank/DDBJ whole genome shotgun (WGS) entry which is preliminary data.</text>
</comment>
<dbReference type="PANTHER" id="PTHR11907">
    <property type="entry name" value="AMIDOPHOSPHORIBOSYLTRANSFERASE"/>
    <property type="match status" value="1"/>
</dbReference>
<name>A0ABT0C7T4_THEVL</name>
<comment type="function">
    <text evidence="7">Catalyzes the formation of phosphoribosylamine from phosphoribosylpyrophosphate (PRPP) and glutamine.</text>
</comment>
<keyword evidence="12" id="KW-1185">Reference proteome</keyword>
<evidence type="ECO:0000313" key="11">
    <source>
        <dbReference type="EMBL" id="MCJ2541848.1"/>
    </source>
</evidence>
<feature type="binding site" evidence="7">
    <location>
        <position position="346"/>
    </location>
    <ligand>
        <name>Mg(2+)</name>
        <dbReference type="ChEBI" id="CHEBI:18420"/>
    </ligand>
</feature>
<comment type="catalytic activity">
    <reaction evidence="7 8">
        <text>5-phospho-beta-D-ribosylamine + L-glutamate + diphosphate = 5-phospho-alpha-D-ribose 1-diphosphate + L-glutamine + H2O</text>
        <dbReference type="Rhea" id="RHEA:14905"/>
        <dbReference type="ChEBI" id="CHEBI:15377"/>
        <dbReference type="ChEBI" id="CHEBI:29985"/>
        <dbReference type="ChEBI" id="CHEBI:33019"/>
        <dbReference type="ChEBI" id="CHEBI:58017"/>
        <dbReference type="ChEBI" id="CHEBI:58359"/>
        <dbReference type="ChEBI" id="CHEBI:58681"/>
        <dbReference type="EC" id="2.4.2.14"/>
    </reaction>
</comment>
<dbReference type="NCBIfam" id="TIGR01134">
    <property type="entry name" value="purF"/>
    <property type="match status" value="1"/>
</dbReference>
<feature type="binding site" evidence="7">
    <location>
        <position position="445"/>
    </location>
    <ligand>
        <name>[4Fe-4S] cluster</name>
        <dbReference type="ChEBI" id="CHEBI:49883"/>
    </ligand>
</feature>
<dbReference type="Pfam" id="PF13522">
    <property type="entry name" value="GATase_6"/>
    <property type="match status" value="1"/>
</dbReference>
<dbReference type="HAMAP" id="MF_01931">
    <property type="entry name" value="PurF"/>
    <property type="match status" value="1"/>
</dbReference>
<dbReference type="Gene3D" id="3.60.20.10">
    <property type="entry name" value="Glutamine Phosphoribosylpyrophosphate, subunit 1, domain 1"/>
    <property type="match status" value="1"/>
</dbReference>
<organism evidence="11 12">
    <name type="scientific">Thermostichus vulcanus str. 'Rupite'</name>
    <dbReference type="NCBI Taxonomy" id="2813851"/>
    <lineage>
        <taxon>Bacteria</taxon>
        <taxon>Bacillati</taxon>
        <taxon>Cyanobacteriota</taxon>
        <taxon>Cyanophyceae</taxon>
        <taxon>Thermostichales</taxon>
        <taxon>Thermostichaceae</taxon>
        <taxon>Thermostichus</taxon>
    </lineage>
</organism>
<keyword evidence="6 7" id="KW-0315">Glutamine amidotransferase</keyword>
<protein>
    <recommendedName>
        <fullName evidence="7">Amidophosphoribosyltransferase</fullName>
        <shortName evidence="7">ATase</shortName>
        <ecNumber evidence="7">2.4.2.14</ecNumber>
    </recommendedName>
    <alternativeName>
        <fullName evidence="7">Glutamine phosphoribosylpyrophosphate amidotransferase</fullName>
        <shortName evidence="7">GPATase</shortName>
    </alternativeName>
</protein>
<evidence type="ECO:0000313" key="12">
    <source>
        <dbReference type="Proteomes" id="UP000830835"/>
    </source>
</evidence>
<dbReference type="InterPro" id="IPR000836">
    <property type="entry name" value="PRTase_dom"/>
</dbReference>
<dbReference type="CDD" id="cd06223">
    <property type="entry name" value="PRTases_typeI"/>
    <property type="match status" value="1"/>
</dbReference>
<keyword evidence="7" id="KW-0408">Iron</keyword>
<dbReference type="RefSeq" id="WP_244349061.1">
    <property type="nucleotide sequence ID" value="NZ_JAFIRA010000004.1"/>
</dbReference>
<dbReference type="SUPFAM" id="SSF56235">
    <property type="entry name" value="N-terminal nucleophile aminohydrolases (Ntn hydrolases)"/>
    <property type="match status" value="1"/>
</dbReference>
<evidence type="ECO:0000259" key="10">
    <source>
        <dbReference type="PROSITE" id="PS51278"/>
    </source>
</evidence>
<keyword evidence="7" id="KW-0411">Iron-sulfur</keyword>
<feature type="binding site" evidence="7">
    <location>
        <position position="408"/>
    </location>
    <ligand>
        <name>Mg(2+)</name>
        <dbReference type="ChEBI" id="CHEBI:18420"/>
    </ligand>
</feature>
<sequence length="528" mass="57382">MTVRAGAELSPKWGGQVQPAELGDSGDIKEGPKEACGVFGTLAPGENVAKLAYFGLFALQHRGQESAGIATFEGEFCRVHKAMGLVSQVFDEVNLAQLTGELVVGHTRYSTTGSSRIANAQPVIVETRLGPLALAHNGNLVNAEQLRQELEAEDRHLVSSTDSECIAHAIAQAVNQGQDWLGATRQALQRCQGAFSLVIGTPEGLIGARDPHGVRPLVLGLLSNNPALDDLLPREIICSDGTLSHPEADPLHYVLASETCALDIIGADYLRQVEPGELVWITRQGLQTQRWAEATPKLCIFEMIYFARPDSWMQEESLYSYRVRLGEQLAKEAPAEVDWVMSVPDSGTPAAIGFSRQLGIPYTEGLIKNRYVGRTFIQPTQSMRERGIRMKLNPLDDVLRGKRVVIVDDSIVRGTTSQKIVKALRQAGATEVHMRISSPPVTHPCFYGIDTDTQDQLIAAHHSVEEIAQKIGVDSLAYLSWEGMLAATGKDPSSFCSACFTGNYPIPIPEGLKRSKLVLELAAAGKDR</sequence>
<dbReference type="EC" id="2.4.2.14" evidence="7"/>
<feature type="binding site" evidence="7">
    <location>
        <position position="499"/>
    </location>
    <ligand>
        <name>[4Fe-4S] cluster</name>
        <dbReference type="ChEBI" id="CHEBI:49883"/>
    </ligand>
</feature>
<evidence type="ECO:0000256" key="3">
    <source>
        <dbReference type="ARBA" id="ARBA00022676"/>
    </source>
</evidence>
<gene>
    <name evidence="7" type="primary">purF</name>
    <name evidence="11" type="ORF">JX360_02830</name>
</gene>
<comment type="similarity">
    <text evidence="2 7 8">In the C-terminal section; belongs to the purine/pyrimidine phosphoribosyltransferase family.</text>
</comment>
<evidence type="ECO:0000256" key="6">
    <source>
        <dbReference type="ARBA" id="ARBA00022962"/>
    </source>
</evidence>
<comment type="cofactor">
    <cofactor evidence="7">
        <name>[4Fe-4S] cluster</name>
        <dbReference type="ChEBI" id="CHEBI:49883"/>
    </cofactor>
    <text evidence="7">Binds 1 [4Fe-4S] cluster per subunit.</text>
</comment>
<feature type="binding site" evidence="7">
    <location>
        <position position="409"/>
    </location>
    <ligand>
        <name>Mg(2+)</name>
        <dbReference type="ChEBI" id="CHEBI:18420"/>
    </ligand>
</feature>
<keyword evidence="7" id="KW-0004">4Fe-4S</keyword>
<dbReference type="Gene3D" id="3.40.50.2020">
    <property type="match status" value="1"/>
</dbReference>
<dbReference type="InterPro" id="IPR029057">
    <property type="entry name" value="PRTase-like"/>
</dbReference>
<accession>A0ABT0C7T4</accession>
<dbReference type="PIRSF" id="PIRSF000485">
    <property type="entry name" value="Amd_phspho_trans"/>
    <property type="match status" value="1"/>
</dbReference>
<evidence type="ECO:0000256" key="8">
    <source>
        <dbReference type="PIRNR" id="PIRNR000485"/>
    </source>
</evidence>
<dbReference type="PROSITE" id="PS51278">
    <property type="entry name" value="GATASE_TYPE_2"/>
    <property type="match status" value="1"/>
</dbReference>
<keyword evidence="7" id="KW-0479">Metal-binding</keyword>
<evidence type="ECO:0000256" key="9">
    <source>
        <dbReference type="SAM" id="MobiDB-lite"/>
    </source>
</evidence>
<reference evidence="11" key="1">
    <citation type="submission" date="2021-02" db="EMBL/GenBank/DDBJ databases">
        <title>The CRISPR/cas machinery reduction and long-range gene transfer in the hot spring cyanobacterium Synechococcus.</title>
        <authorList>
            <person name="Dvorak P."/>
            <person name="Jahodarova E."/>
            <person name="Hasler P."/>
            <person name="Poulickova A."/>
        </authorList>
    </citation>
    <scope>NUCLEOTIDE SEQUENCE</scope>
    <source>
        <strain evidence="11">Rupite</strain>
    </source>
</reference>
<feature type="binding site" evidence="7">
    <location>
        <position position="496"/>
    </location>
    <ligand>
        <name>[4Fe-4S] cluster</name>
        <dbReference type="ChEBI" id="CHEBI:49883"/>
    </ligand>
</feature>
<dbReference type="SUPFAM" id="SSF53271">
    <property type="entry name" value="PRTase-like"/>
    <property type="match status" value="1"/>
</dbReference>
<keyword evidence="7" id="KW-0460">Magnesium</keyword>
<dbReference type="InterPro" id="IPR017932">
    <property type="entry name" value="GATase_2_dom"/>
</dbReference>
<evidence type="ECO:0000256" key="2">
    <source>
        <dbReference type="ARBA" id="ARBA00010138"/>
    </source>
</evidence>
<evidence type="ECO:0000256" key="7">
    <source>
        <dbReference type="HAMAP-Rule" id="MF_01931"/>
    </source>
</evidence>
<evidence type="ECO:0000256" key="1">
    <source>
        <dbReference type="ARBA" id="ARBA00005209"/>
    </source>
</evidence>
<feature type="region of interest" description="Disordered" evidence="9">
    <location>
        <begin position="1"/>
        <end position="28"/>
    </location>
</feature>
<keyword evidence="3 7" id="KW-0328">Glycosyltransferase</keyword>
<evidence type="ECO:0000256" key="4">
    <source>
        <dbReference type="ARBA" id="ARBA00022679"/>
    </source>
</evidence>
<feature type="active site" description="Nucleophile" evidence="7">
    <location>
        <position position="36"/>
    </location>
</feature>
<evidence type="ECO:0000256" key="5">
    <source>
        <dbReference type="ARBA" id="ARBA00022755"/>
    </source>
</evidence>
<feature type="domain" description="Glutamine amidotransferase type-2" evidence="10">
    <location>
        <begin position="36"/>
        <end position="284"/>
    </location>
</feature>
<feature type="binding site" evidence="7">
    <location>
        <position position="299"/>
    </location>
    <ligand>
        <name>[4Fe-4S] cluster</name>
        <dbReference type="ChEBI" id="CHEBI:49883"/>
    </ligand>
</feature>
<dbReference type="Pfam" id="PF00156">
    <property type="entry name" value="Pribosyltran"/>
    <property type="match status" value="1"/>
</dbReference>
<dbReference type="InterPro" id="IPR029055">
    <property type="entry name" value="Ntn_hydrolases_N"/>
</dbReference>
<comment type="pathway">
    <text evidence="1 7 8">Purine metabolism; IMP biosynthesis via de novo pathway; N(1)-(5-phospho-D-ribosyl)glycinamide from 5-phospho-alpha-D-ribose 1-diphosphate: step 1/2.</text>
</comment>
<dbReference type="InterPro" id="IPR005854">
    <property type="entry name" value="PurF"/>
</dbReference>
<dbReference type="Proteomes" id="UP000830835">
    <property type="component" value="Unassembled WGS sequence"/>
</dbReference>
<dbReference type="GO" id="GO:0004044">
    <property type="term" value="F:amidophosphoribosyltransferase activity"/>
    <property type="evidence" value="ECO:0007669"/>
    <property type="project" value="UniProtKB-EC"/>
</dbReference>